<proteinExistence type="predicted"/>
<feature type="binding site" evidence="1">
    <location>
        <begin position="309"/>
        <end position="316"/>
    </location>
    <ligand>
        <name>ATP</name>
        <dbReference type="ChEBI" id="CHEBI:30616"/>
    </ligand>
</feature>
<evidence type="ECO:0000256" key="2">
    <source>
        <dbReference type="SAM" id="MobiDB-lite"/>
    </source>
</evidence>
<protein>
    <recommendedName>
        <fullName evidence="4">FtsK domain-containing protein</fullName>
    </recommendedName>
</protein>
<feature type="transmembrane region" description="Helical" evidence="3">
    <location>
        <begin position="100"/>
        <end position="117"/>
    </location>
</feature>
<dbReference type="InterPro" id="IPR002543">
    <property type="entry name" value="FtsK_dom"/>
</dbReference>
<gene>
    <name evidence="5" type="ORF">C1J00_10080</name>
</gene>
<dbReference type="GO" id="GO:0003677">
    <property type="term" value="F:DNA binding"/>
    <property type="evidence" value="ECO:0007669"/>
    <property type="project" value="InterPro"/>
</dbReference>
<evidence type="ECO:0000313" key="6">
    <source>
        <dbReference type="Proteomes" id="UP000235943"/>
    </source>
</evidence>
<dbReference type="SUPFAM" id="SSF52540">
    <property type="entry name" value="P-loop containing nucleoside triphosphate hydrolases"/>
    <property type="match status" value="1"/>
</dbReference>
<dbReference type="EMBL" id="POUC01000051">
    <property type="protein sequence ID" value="PNG22354.1"/>
    <property type="molecule type" value="Genomic_DNA"/>
</dbReference>
<feature type="transmembrane region" description="Helical" evidence="3">
    <location>
        <begin position="72"/>
        <end position="93"/>
    </location>
</feature>
<evidence type="ECO:0000313" key="5">
    <source>
        <dbReference type="EMBL" id="PNG22354.1"/>
    </source>
</evidence>
<feature type="domain" description="FtsK" evidence="4">
    <location>
        <begin position="292"/>
        <end position="474"/>
    </location>
</feature>
<keyword evidence="3" id="KW-0472">Membrane</keyword>
<dbReference type="OrthoDB" id="3217500at2"/>
<name>A0A2N8TTK1_9ACTN</name>
<dbReference type="Gene3D" id="3.40.50.300">
    <property type="entry name" value="P-loop containing nucleotide triphosphate hydrolases"/>
    <property type="match status" value="1"/>
</dbReference>
<dbReference type="AlphaFoldDB" id="A0A2N8TTK1"/>
<feature type="transmembrane region" description="Helical" evidence="3">
    <location>
        <begin position="317"/>
        <end position="335"/>
    </location>
</feature>
<dbReference type="PROSITE" id="PS50901">
    <property type="entry name" value="FTSK"/>
    <property type="match status" value="1"/>
</dbReference>
<feature type="transmembrane region" description="Helical" evidence="3">
    <location>
        <begin position="123"/>
        <end position="144"/>
    </location>
</feature>
<dbReference type="Proteomes" id="UP000235943">
    <property type="component" value="Unassembled WGS sequence"/>
</dbReference>
<dbReference type="RefSeq" id="WP_102908700.1">
    <property type="nucleotide sequence ID" value="NZ_POUC01000051.1"/>
</dbReference>
<dbReference type="GO" id="GO:0005524">
    <property type="term" value="F:ATP binding"/>
    <property type="evidence" value="ECO:0007669"/>
    <property type="project" value="UniProtKB-UniRule"/>
</dbReference>
<keyword evidence="1" id="KW-0067">ATP-binding</keyword>
<keyword evidence="1" id="KW-0547">Nucleotide-binding</keyword>
<evidence type="ECO:0000256" key="3">
    <source>
        <dbReference type="SAM" id="Phobius"/>
    </source>
</evidence>
<keyword evidence="3" id="KW-0812">Transmembrane</keyword>
<feature type="non-terminal residue" evidence="5">
    <location>
        <position position="654"/>
    </location>
</feature>
<accession>A0A2N8TTK1</accession>
<evidence type="ECO:0000256" key="1">
    <source>
        <dbReference type="PROSITE-ProRule" id="PRU00289"/>
    </source>
</evidence>
<comment type="caution">
    <text evidence="5">The sequence shown here is derived from an EMBL/GenBank/DDBJ whole genome shotgun (WGS) entry which is preliminary data.</text>
</comment>
<feature type="region of interest" description="Disordered" evidence="2">
    <location>
        <begin position="530"/>
        <end position="583"/>
    </location>
</feature>
<evidence type="ECO:0000259" key="4">
    <source>
        <dbReference type="PROSITE" id="PS50901"/>
    </source>
</evidence>
<keyword evidence="6" id="KW-1185">Reference proteome</keyword>
<sequence length="654" mass="69499">MDAPDHVASAAEAAYTEYTATKPSRRARMLHIACTVVQRRAPYFAPPAVATTWGGWIYTSSWVTDPGWEWPVAYGTAGAGLGAATVGATVLGIRHPIALPALYGGAVASCTLLWSAWQTALPSAPGAAVGLVGAIAAGVPYWLWLAKHRLNRAKLESKNPTQAAAPVDVVLAPDDVAGALAATGTPGASLEQMLRHPDGAWTAILSLPVGVSPRDIVGSAQRTARLQAALRLAPGWTLEVGDGGASHHLIVTARPPAPARKVTVPARHPILDELEEWDPWQPVFIAIDLDTGEEVHLHLLARAGILIAGLQRMGKSVLLSVVVAHLALAGARLILADAKLVELSLWAPLCQHEDDFIGRDPVAFLAKLLELQREIDVRYARLVREGRTKAEPGDGWTTIALIVDELAAFIDIPDRKLRGQIVSVLRDVLSRGPACLVPVILATQKPEDKVVPSQIRDVCGQKIALATTTPEMTDTILGRGWAAKGAAAHLIGESEKGKAFVLEDGSRPRMVQTFPFEPPERREVIAAVGELWPDRPGARVPLPGAEDQDPDPKPPTPPTGGGGPRGGRPHLRTVPTFPDGSRIPDNRIALWEALQKAGPEGVTKPDLVADGIVGHGSSATQPLTQWTKKGWLDDTGKRGQAKVWRLVAGAHTPA</sequence>
<organism evidence="5 6">
    <name type="scientific">Streptomyces cahuitamycinicus</name>
    <dbReference type="NCBI Taxonomy" id="2070367"/>
    <lineage>
        <taxon>Bacteria</taxon>
        <taxon>Bacillati</taxon>
        <taxon>Actinomycetota</taxon>
        <taxon>Actinomycetes</taxon>
        <taxon>Kitasatosporales</taxon>
        <taxon>Streptomycetaceae</taxon>
        <taxon>Streptomyces</taxon>
    </lineage>
</organism>
<dbReference type="InterPro" id="IPR027417">
    <property type="entry name" value="P-loop_NTPase"/>
</dbReference>
<keyword evidence="3" id="KW-1133">Transmembrane helix</keyword>
<reference evidence="5 6" key="1">
    <citation type="submission" date="2018-01" db="EMBL/GenBank/DDBJ databases">
        <title>Draft genome sequence of Streptomyces sp. 13K301.</title>
        <authorList>
            <person name="Sahin N."/>
            <person name="Saygin H."/>
            <person name="Ay H."/>
        </authorList>
    </citation>
    <scope>NUCLEOTIDE SEQUENCE [LARGE SCALE GENOMIC DNA]</scope>
    <source>
        <strain evidence="5 6">13K301</strain>
    </source>
</reference>